<evidence type="ECO:0000259" key="1">
    <source>
        <dbReference type="Pfam" id="PF01467"/>
    </source>
</evidence>
<dbReference type="PANTHER" id="PTHR37512:SF1">
    <property type="entry name" value="NADR_TTD14 AAA DOMAIN-CONTAINING PROTEIN"/>
    <property type="match status" value="1"/>
</dbReference>
<comment type="caution">
    <text evidence="3">The sequence shown here is derived from an EMBL/GenBank/DDBJ whole genome shotgun (WGS) entry which is preliminary data.</text>
</comment>
<dbReference type="SUPFAM" id="SSF52374">
    <property type="entry name" value="Nucleotidylyl transferase"/>
    <property type="match status" value="1"/>
</dbReference>
<dbReference type="Gene3D" id="3.40.50.300">
    <property type="entry name" value="P-loop containing nucleotide triphosphate hydrolases"/>
    <property type="match status" value="1"/>
</dbReference>
<dbReference type="STRING" id="85336.A7979_10810"/>
<dbReference type="EMBL" id="SPQC01000034">
    <property type="protein sequence ID" value="TFU21344.1"/>
    <property type="molecule type" value="Genomic_DNA"/>
</dbReference>
<protein>
    <submittedName>
        <fullName evidence="3">Uncharacterized protein</fullName>
    </submittedName>
</protein>
<dbReference type="PANTHER" id="PTHR37512">
    <property type="entry name" value="TRIFUNCTIONAL NAD BIOSYNTHESIS/REGULATOR PROTEIN NADR"/>
    <property type="match status" value="1"/>
</dbReference>
<dbReference type="Gene3D" id="3.40.50.620">
    <property type="entry name" value="HUPs"/>
    <property type="match status" value="1"/>
</dbReference>
<evidence type="ECO:0000259" key="2">
    <source>
        <dbReference type="Pfam" id="PF13521"/>
    </source>
</evidence>
<dbReference type="Pfam" id="PF01467">
    <property type="entry name" value="CTP_transf_like"/>
    <property type="match status" value="1"/>
</dbReference>
<dbReference type="GO" id="GO:0003824">
    <property type="term" value="F:catalytic activity"/>
    <property type="evidence" value="ECO:0007669"/>
    <property type="project" value="InterPro"/>
</dbReference>
<dbReference type="Pfam" id="PF13521">
    <property type="entry name" value="AAA_28"/>
    <property type="match status" value="1"/>
</dbReference>
<dbReference type="AlphaFoldDB" id="A0A4Y9F1Z6"/>
<feature type="domain" description="NadR/Ttd14 AAA" evidence="2">
    <location>
        <begin position="187"/>
        <end position="329"/>
    </location>
</feature>
<organism evidence="3 4">
    <name type="scientific">Rothia nasimurium</name>
    <dbReference type="NCBI Taxonomy" id="85336"/>
    <lineage>
        <taxon>Bacteria</taxon>
        <taxon>Bacillati</taxon>
        <taxon>Actinomycetota</taxon>
        <taxon>Actinomycetes</taxon>
        <taxon>Micrococcales</taxon>
        <taxon>Micrococcaceae</taxon>
        <taxon>Rothia</taxon>
    </lineage>
</organism>
<dbReference type="InterPro" id="IPR014729">
    <property type="entry name" value="Rossmann-like_a/b/a_fold"/>
</dbReference>
<dbReference type="InterPro" id="IPR052735">
    <property type="entry name" value="NAD_biosynth-regulator"/>
</dbReference>
<evidence type="ECO:0000313" key="3">
    <source>
        <dbReference type="EMBL" id="TFU21344.1"/>
    </source>
</evidence>
<dbReference type="InterPro" id="IPR027417">
    <property type="entry name" value="P-loop_NTPase"/>
</dbReference>
<reference evidence="3 4" key="1">
    <citation type="submission" date="2019-03" db="EMBL/GenBank/DDBJ databases">
        <title>Diversity of the mouse oral microbiome.</title>
        <authorList>
            <person name="Joseph S."/>
            <person name="Aduse-Opoku J."/>
            <person name="Curtis M."/>
            <person name="Wade W."/>
            <person name="Hashim A."/>
        </authorList>
    </citation>
    <scope>NUCLEOTIDE SEQUENCE [LARGE SCALE GENOMIC DNA]</scope>
    <source>
        <strain evidence="4">irhom_31</strain>
    </source>
</reference>
<proteinExistence type="predicted"/>
<dbReference type="Proteomes" id="UP000297951">
    <property type="component" value="Unassembled WGS sequence"/>
</dbReference>
<dbReference type="NCBIfam" id="TIGR00125">
    <property type="entry name" value="cyt_tran_rel"/>
    <property type="match status" value="1"/>
</dbReference>
<dbReference type="OrthoDB" id="3249147at2"/>
<dbReference type="InterPro" id="IPR038727">
    <property type="entry name" value="NadR/Ttd14_AAA_dom"/>
</dbReference>
<evidence type="ECO:0000313" key="4">
    <source>
        <dbReference type="Proteomes" id="UP000297951"/>
    </source>
</evidence>
<sequence length="379" mass="41923">MRGSPSPPQPKDTMLYKKQLTGSHVGLVVGSFAPLHRGHIDQILRAKKENPGGTLVIVAGSQQDAGEQAGMKHTKRYRYVSEHFKNDPLVIVDSLDETDLSTSEAWANALDGFWATHVAAGAERRLYLLDDEHISRFQAGHQDADGQQAARLAPCQLPAPEPEIRANPLTHWDLIAPPFRRFFTRNVLVMGAASGGKTTLVEDLGKLYNAPYSYEYARVYQVEANIRDEDYDLLDYQNVLTGQFNLNRETIDNPGNRGLTLMDTDAMVTKAYAAMSAAEHASELSETDYAKLLPLADSLIAKARWDLILFIPPVGASGYTLDGFRSQTNNSDDYLSEISRIMLAEVEAAGLLDRLVLLDGADYAERYEQAKAAIERLLP</sequence>
<dbReference type="SUPFAM" id="SSF52540">
    <property type="entry name" value="P-loop containing nucleoside triphosphate hydrolases"/>
    <property type="match status" value="1"/>
</dbReference>
<accession>A0A4Y9F1Z6</accession>
<dbReference type="InterPro" id="IPR004821">
    <property type="entry name" value="Cyt_trans-like"/>
</dbReference>
<name>A0A4Y9F1Z6_9MICC</name>
<feature type="domain" description="Cytidyltransferase-like" evidence="1">
    <location>
        <begin position="27"/>
        <end position="102"/>
    </location>
</feature>
<gene>
    <name evidence="3" type="ORF">E4U03_09205</name>
</gene>